<dbReference type="STRING" id="1217799.DEALK_08720"/>
<protein>
    <submittedName>
        <fullName evidence="2">Uncharacterized protein</fullName>
    </submittedName>
</protein>
<evidence type="ECO:0000313" key="3">
    <source>
        <dbReference type="Proteomes" id="UP000053947"/>
    </source>
</evidence>
<dbReference type="AlphaFoldDB" id="A0A0W0GHJ8"/>
<feature type="compositionally biased region" description="Basic and acidic residues" evidence="1">
    <location>
        <begin position="1"/>
        <end position="19"/>
    </location>
</feature>
<dbReference type="RefSeq" id="WP_165802727.1">
    <property type="nucleotide sequence ID" value="NZ_KQ758903.1"/>
</dbReference>
<organism evidence="2 3">
    <name type="scientific">Dehalogenimonas alkenigignens</name>
    <dbReference type="NCBI Taxonomy" id="1217799"/>
    <lineage>
        <taxon>Bacteria</taxon>
        <taxon>Bacillati</taxon>
        <taxon>Chloroflexota</taxon>
        <taxon>Dehalococcoidia</taxon>
        <taxon>Dehalococcoidales</taxon>
        <taxon>Dehalococcoidaceae</taxon>
        <taxon>Dehalogenimonas</taxon>
    </lineage>
</organism>
<feature type="region of interest" description="Disordered" evidence="1">
    <location>
        <begin position="1"/>
        <end position="46"/>
    </location>
</feature>
<name>A0A0W0GHJ8_9CHLR</name>
<gene>
    <name evidence="2" type="ORF">DEALK_08720</name>
</gene>
<reference evidence="2 3" key="1">
    <citation type="submission" date="2015-06" db="EMBL/GenBank/DDBJ databases">
        <title>Genome sequence of the organohalide-respiring Dehalogenimonas alkenigignens type strain (IP3-3T).</title>
        <authorList>
            <person name="Key T.A."/>
            <person name="Richmond D.P."/>
            <person name="Bowman K.S."/>
            <person name="Cho Y.-J."/>
            <person name="Chun J."/>
            <person name="da Costa M.S."/>
            <person name="Rainey F.A."/>
            <person name="Moe W.M."/>
        </authorList>
    </citation>
    <scope>NUCLEOTIDE SEQUENCE [LARGE SCALE GENOMIC DNA]</scope>
    <source>
        <strain evidence="2 3">IP3-3</strain>
    </source>
</reference>
<accession>A0A0W0GHJ8</accession>
<comment type="caution">
    <text evidence="2">The sequence shown here is derived from an EMBL/GenBank/DDBJ whole genome shotgun (WGS) entry which is preliminary data.</text>
</comment>
<dbReference type="Proteomes" id="UP000053947">
    <property type="component" value="Unassembled WGS sequence"/>
</dbReference>
<evidence type="ECO:0000313" key="2">
    <source>
        <dbReference type="EMBL" id="KTB48027.1"/>
    </source>
</evidence>
<keyword evidence="3" id="KW-1185">Reference proteome</keyword>
<sequence length="46" mass="5072">MGQRDKGGREQKKVRKDASKPVVSSQFTPPPPPVEVIKKGKKLKGE</sequence>
<dbReference type="EMBL" id="LFDV01000002">
    <property type="protein sequence ID" value="KTB48027.1"/>
    <property type="molecule type" value="Genomic_DNA"/>
</dbReference>
<proteinExistence type="predicted"/>
<evidence type="ECO:0000256" key="1">
    <source>
        <dbReference type="SAM" id="MobiDB-lite"/>
    </source>
</evidence>